<dbReference type="AlphaFoldDB" id="A0AAD8QZU8"/>
<dbReference type="InterPro" id="IPR036388">
    <property type="entry name" value="WH-like_DNA-bd_sf"/>
</dbReference>
<dbReference type="FunFam" id="1.10.10.10:FF:000322">
    <property type="entry name" value="Probable disease resistance protein At1g63360"/>
    <property type="match status" value="1"/>
</dbReference>
<dbReference type="SUPFAM" id="SSF52540">
    <property type="entry name" value="P-loop containing nucleoside triphosphate hydrolases"/>
    <property type="match status" value="1"/>
</dbReference>
<keyword evidence="1" id="KW-0677">Repeat</keyword>
<dbReference type="InterPro" id="IPR002182">
    <property type="entry name" value="NB-ARC"/>
</dbReference>
<evidence type="ECO:0000313" key="6">
    <source>
        <dbReference type="EMBL" id="KAK1612098.1"/>
    </source>
</evidence>
<organism evidence="6 7">
    <name type="scientific">Lolium multiflorum</name>
    <name type="common">Italian ryegrass</name>
    <name type="synonym">Lolium perenne subsp. multiflorum</name>
    <dbReference type="NCBI Taxonomy" id="4521"/>
    <lineage>
        <taxon>Eukaryota</taxon>
        <taxon>Viridiplantae</taxon>
        <taxon>Streptophyta</taxon>
        <taxon>Embryophyta</taxon>
        <taxon>Tracheophyta</taxon>
        <taxon>Spermatophyta</taxon>
        <taxon>Magnoliopsida</taxon>
        <taxon>Liliopsida</taxon>
        <taxon>Poales</taxon>
        <taxon>Poaceae</taxon>
        <taxon>BOP clade</taxon>
        <taxon>Pooideae</taxon>
        <taxon>Poodae</taxon>
        <taxon>Poeae</taxon>
        <taxon>Poeae Chloroplast Group 2 (Poeae type)</taxon>
        <taxon>Loliodinae</taxon>
        <taxon>Loliinae</taxon>
        <taxon>Lolium</taxon>
    </lineage>
</organism>
<accession>A0AAD8QZU8</accession>
<evidence type="ECO:0000256" key="2">
    <source>
        <dbReference type="ARBA" id="ARBA00022821"/>
    </source>
</evidence>
<dbReference type="PANTHER" id="PTHR23155">
    <property type="entry name" value="DISEASE RESISTANCE PROTEIN RP"/>
    <property type="match status" value="1"/>
</dbReference>
<dbReference type="Pfam" id="PF23559">
    <property type="entry name" value="WHD_DRP"/>
    <property type="match status" value="1"/>
</dbReference>
<dbReference type="Gene3D" id="3.40.50.300">
    <property type="entry name" value="P-loop containing nucleotide triphosphate hydrolases"/>
    <property type="match status" value="1"/>
</dbReference>
<dbReference type="Gene3D" id="3.80.10.10">
    <property type="entry name" value="Ribonuclease Inhibitor"/>
    <property type="match status" value="1"/>
</dbReference>
<dbReference type="InterPro" id="IPR058922">
    <property type="entry name" value="WHD_DRP"/>
</dbReference>
<dbReference type="PRINTS" id="PR00364">
    <property type="entry name" value="DISEASERSIST"/>
</dbReference>
<evidence type="ECO:0000256" key="1">
    <source>
        <dbReference type="ARBA" id="ARBA00022737"/>
    </source>
</evidence>
<evidence type="ECO:0000259" key="3">
    <source>
        <dbReference type="Pfam" id="PF00931"/>
    </source>
</evidence>
<dbReference type="GO" id="GO:0043531">
    <property type="term" value="F:ADP binding"/>
    <property type="evidence" value="ECO:0007669"/>
    <property type="project" value="InterPro"/>
</dbReference>
<feature type="domain" description="R13L1/DRL21-like LRR repeat region" evidence="5">
    <location>
        <begin position="740"/>
        <end position="863"/>
    </location>
</feature>
<sequence length="994" mass="111897">MAEAVTAAVAIGWGMKAVGWVASPIISDLFKKASSYLGFDASEKLSELDPKILLLERVMGAVEGSPDRPRLERLYSKLKSAFYEAEDILDDVEYCRLEKIHEDKLKSEVAGPSRRLKHIWSAVTKSSPLKHQESGMSKVKLKKKLDTIEKIINDACKVLELMNLPSLSGANQSHGVAAKSRGSVTTSRPLSKIIGRDEDCDKIVAMLHAKEEHGQPESNSAPCYTVVGIHGVGGSGKSTLAQLVCAREKTDAHFDLVMWVHVSQDYCVDALYVQMFEAATGTSCPQLSNRDTLQDILEKKLHGKRFLLVLDDVWYNIRNVRQSESMQQILSPLQAGEVGSKILVTSRTEDALLALGATKQRCIPISVLDENVFCNLLMHYALHGVPVGDDAHRTLGDIGKEIAKKLKGSPLAARIVGGQLHIRQNIEFWRSVRDRDLLNETMGALWWSYHHLREQVKRCFAFCSIFPRRHLLERHELVKLWVAEGFARLTSDGEDMEDVCQEYFDELVSASFLQLKAKENSREKDYYLVHDLLHDLAEKAAGSDCFRIENSFKLYGKYPAVEVPPNIRHIFVQNYDEELITKKICQLYNLRTLIIGSVNNLKPVGEQVLKCMFKRLRKLRVLTIIAEDFLSSYVSLDVPVPACIGQLRHLRYLAFRPAFHQGRGRRMILPATFAKLCHMQILDFGWTGKVVFSSCEDICSLVNLRHVICLGDVDLASIGSLTSLRTMAAFDVKRGQGHELKQLGNLNKLRGQLLIRGLENVESKAEALEANLVGKEGLSTLKLSWGWSGEASPEVQAEVLEGLCPPKDLKSLIIEGYNGPRYPRWMHNGGPKHVNHLELMDCSPQPGPELRGFCAHLRELMIQYCSWDALPDYMEHLRSLQTLHIMYCRNIRLLPALPQSLEHIHLDGCDKVLMSSCRMEHLTSLQMLIINFCDSIQSLPTLPQSMKDFTLRTDNEVLSSSCKTVGDPNWQKIKHIPYVSIGHNSYILQNHTAR</sequence>
<dbReference type="Pfam" id="PF25019">
    <property type="entry name" value="LRR_R13L1-DRL21"/>
    <property type="match status" value="1"/>
</dbReference>
<dbReference type="GO" id="GO:0009626">
    <property type="term" value="P:plant-type hypersensitive response"/>
    <property type="evidence" value="ECO:0007669"/>
    <property type="project" value="UniProtKB-ARBA"/>
</dbReference>
<gene>
    <name evidence="6" type="ORF">QYE76_035771</name>
</gene>
<dbReference type="InterPro" id="IPR032675">
    <property type="entry name" value="LRR_dom_sf"/>
</dbReference>
<dbReference type="InterPro" id="IPR056789">
    <property type="entry name" value="LRR_R13L1-DRL21"/>
</dbReference>
<evidence type="ECO:0000313" key="7">
    <source>
        <dbReference type="Proteomes" id="UP001231189"/>
    </source>
</evidence>
<evidence type="ECO:0000259" key="5">
    <source>
        <dbReference type="Pfam" id="PF25019"/>
    </source>
</evidence>
<dbReference type="InterPro" id="IPR027417">
    <property type="entry name" value="P-loop_NTPase"/>
</dbReference>
<name>A0AAD8QZU8_LOLMU</name>
<dbReference type="Pfam" id="PF00931">
    <property type="entry name" value="NB-ARC"/>
    <property type="match status" value="1"/>
</dbReference>
<keyword evidence="2" id="KW-0611">Plant defense</keyword>
<dbReference type="PANTHER" id="PTHR23155:SF1058">
    <property type="entry name" value="OS11G0668100 PROTEIN"/>
    <property type="match status" value="1"/>
</dbReference>
<protein>
    <submittedName>
        <fullName evidence="6">Uncharacterized protein</fullName>
    </submittedName>
</protein>
<dbReference type="Proteomes" id="UP001231189">
    <property type="component" value="Unassembled WGS sequence"/>
</dbReference>
<proteinExistence type="predicted"/>
<dbReference type="GO" id="GO:0042742">
    <property type="term" value="P:defense response to bacterium"/>
    <property type="evidence" value="ECO:0007669"/>
    <property type="project" value="UniProtKB-ARBA"/>
</dbReference>
<dbReference type="InterPro" id="IPR044974">
    <property type="entry name" value="Disease_R_plants"/>
</dbReference>
<reference evidence="6" key="1">
    <citation type="submission" date="2023-07" db="EMBL/GenBank/DDBJ databases">
        <title>A chromosome-level genome assembly of Lolium multiflorum.</title>
        <authorList>
            <person name="Chen Y."/>
            <person name="Copetti D."/>
            <person name="Kolliker R."/>
            <person name="Studer B."/>
        </authorList>
    </citation>
    <scope>NUCLEOTIDE SEQUENCE</scope>
    <source>
        <strain evidence="6">02402/16</strain>
        <tissue evidence="6">Leaf</tissue>
    </source>
</reference>
<dbReference type="GO" id="GO:0002758">
    <property type="term" value="P:innate immune response-activating signaling pathway"/>
    <property type="evidence" value="ECO:0007669"/>
    <property type="project" value="UniProtKB-ARBA"/>
</dbReference>
<dbReference type="SUPFAM" id="SSF52058">
    <property type="entry name" value="L domain-like"/>
    <property type="match status" value="1"/>
</dbReference>
<keyword evidence="7" id="KW-1185">Reference proteome</keyword>
<dbReference type="EMBL" id="JAUUTY010000007">
    <property type="protein sequence ID" value="KAK1612098.1"/>
    <property type="molecule type" value="Genomic_DNA"/>
</dbReference>
<evidence type="ECO:0000259" key="4">
    <source>
        <dbReference type="Pfam" id="PF23559"/>
    </source>
</evidence>
<comment type="caution">
    <text evidence="6">The sequence shown here is derived from an EMBL/GenBank/DDBJ whole genome shotgun (WGS) entry which is preliminary data.</text>
</comment>
<dbReference type="Gene3D" id="1.10.10.10">
    <property type="entry name" value="Winged helix-like DNA-binding domain superfamily/Winged helix DNA-binding domain"/>
    <property type="match status" value="1"/>
</dbReference>
<feature type="domain" description="Disease resistance protein winged helix" evidence="4">
    <location>
        <begin position="465"/>
        <end position="537"/>
    </location>
</feature>
<feature type="domain" description="NB-ARC" evidence="3">
    <location>
        <begin position="225"/>
        <end position="378"/>
    </location>
</feature>